<dbReference type="STRING" id="471514.AN477_17900"/>
<dbReference type="Proteomes" id="UP000050482">
    <property type="component" value="Unassembled WGS sequence"/>
</dbReference>
<evidence type="ECO:0000313" key="2">
    <source>
        <dbReference type="EMBL" id="KPV42457.1"/>
    </source>
</evidence>
<dbReference type="InterPro" id="IPR029044">
    <property type="entry name" value="Nucleotide-diphossugar_trans"/>
</dbReference>
<dbReference type="SUPFAM" id="SSF48452">
    <property type="entry name" value="TPR-like"/>
    <property type="match status" value="2"/>
</dbReference>
<proteinExistence type="predicted"/>
<dbReference type="Pfam" id="PF00535">
    <property type="entry name" value="Glycos_transf_2"/>
    <property type="match status" value="1"/>
</dbReference>
<dbReference type="EMBL" id="LJCO01000077">
    <property type="protein sequence ID" value="KPV42457.1"/>
    <property type="molecule type" value="Genomic_DNA"/>
</dbReference>
<name>A0A0P9CAK5_9BACL</name>
<accession>A0A0P9CAK5</accession>
<gene>
    <name evidence="2" type="ORF">AN477_17900</name>
</gene>
<organism evidence="2 3">
    <name type="scientific">Alicyclobacillus ferrooxydans</name>
    <dbReference type="NCBI Taxonomy" id="471514"/>
    <lineage>
        <taxon>Bacteria</taxon>
        <taxon>Bacillati</taxon>
        <taxon>Bacillota</taxon>
        <taxon>Bacilli</taxon>
        <taxon>Bacillales</taxon>
        <taxon>Alicyclobacillaceae</taxon>
        <taxon>Alicyclobacillus</taxon>
    </lineage>
</organism>
<dbReference type="InterPro" id="IPR001173">
    <property type="entry name" value="Glyco_trans_2-like"/>
</dbReference>
<dbReference type="CDD" id="cd02511">
    <property type="entry name" value="Beta4Glucosyltransferase"/>
    <property type="match status" value="1"/>
</dbReference>
<dbReference type="Gene3D" id="1.25.40.10">
    <property type="entry name" value="Tetratricopeptide repeat domain"/>
    <property type="match status" value="1"/>
</dbReference>
<sequence>MKTNDNIIQSLQHKQYDGVRYACIERLKTDPLDIQAWTFLGQAMVGLRRGRMAELCFRRALLFNPYAPWESDALRDAHAVSEGRDDTQVLKLLQVPHVPVSACVLTRDNENTIAECLAALQGAVDEIIVVDTGSRDNTVSIVQSFGISVHFFPWQDDFSKARNYALSLAHHDWIFSVDSDEILYPEDKVSVRTAAALFQESVALIFALQMNQNGGSLSPYPVPRLFSRQYFEWKRQIHEAPQVLASTGVQKPMGLSVRIRLMHSGYDPNQVNLPGKMERNIALLQRVIHEDASDFTSLYYHGRELSINHRYTEAIPHLMKAYQLGRGATDAPLLPLIGSQLAYCYTLTNHVDEALEVLRRVTMDCPEHPDAWFSYGALLLGAKRNTDEAGASILHAKKLAATYTGTLPFDHDIAKWKADQALRQL</sequence>
<evidence type="ECO:0000313" key="3">
    <source>
        <dbReference type="Proteomes" id="UP000050482"/>
    </source>
</evidence>
<dbReference type="Gene3D" id="3.90.550.10">
    <property type="entry name" value="Spore Coat Polysaccharide Biosynthesis Protein SpsA, Chain A"/>
    <property type="match status" value="1"/>
</dbReference>
<dbReference type="PANTHER" id="PTHR43630:SF2">
    <property type="entry name" value="GLYCOSYLTRANSFERASE"/>
    <property type="match status" value="1"/>
</dbReference>
<dbReference type="SUPFAM" id="SSF53448">
    <property type="entry name" value="Nucleotide-diphospho-sugar transferases"/>
    <property type="match status" value="1"/>
</dbReference>
<feature type="domain" description="Glycosyltransferase 2-like" evidence="1">
    <location>
        <begin position="101"/>
        <end position="188"/>
    </location>
</feature>
<protein>
    <recommendedName>
        <fullName evidence="1">Glycosyltransferase 2-like domain-containing protein</fullName>
    </recommendedName>
</protein>
<comment type="caution">
    <text evidence="2">The sequence shown here is derived from an EMBL/GenBank/DDBJ whole genome shotgun (WGS) entry which is preliminary data.</text>
</comment>
<dbReference type="InterPro" id="IPR011990">
    <property type="entry name" value="TPR-like_helical_dom_sf"/>
</dbReference>
<dbReference type="AlphaFoldDB" id="A0A0P9CAK5"/>
<dbReference type="PANTHER" id="PTHR43630">
    <property type="entry name" value="POLY-BETA-1,6-N-ACETYL-D-GLUCOSAMINE SYNTHASE"/>
    <property type="match status" value="1"/>
</dbReference>
<dbReference type="OrthoDB" id="9815923at2"/>
<reference evidence="2 3" key="1">
    <citation type="submission" date="2015-09" db="EMBL/GenBank/DDBJ databases">
        <title>Draft genome sequence of Alicyclobacillus ferrooxydans DSM 22381.</title>
        <authorList>
            <person name="Hemp J."/>
        </authorList>
    </citation>
    <scope>NUCLEOTIDE SEQUENCE [LARGE SCALE GENOMIC DNA]</scope>
    <source>
        <strain evidence="2 3">TC-34</strain>
    </source>
</reference>
<dbReference type="PATRIC" id="fig|471514.4.peg.5056"/>
<evidence type="ECO:0000259" key="1">
    <source>
        <dbReference type="Pfam" id="PF00535"/>
    </source>
</evidence>
<keyword evidence="3" id="KW-1185">Reference proteome</keyword>
<dbReference type="RefSeq" id="WP_054970540.1">
    <property type="nucleotide sequence ID" value="NZ_LJCO01000077.1"/>
</dbReference>